<name>D0LF14_GORB4</name>
<organism evidence="2 3">
    <name type="scientific">Gordonia bronchialis (strain ATCC 25592 / DSM 43247 / BCRC 13721 / JCM 3198 / KCTC 3076 / NBRC 16047 / NCTC 10667)</name>
    <name type="common">Rhodococcus bronchialis</name>
    <dbReference type="NCBI Taxonomy" id="526226"/>
    <lineage>
        <taxon>Bacteria</taxon>
        <taxon>Bacillati</taxon>
        <taxon>Actinomycetota</taxon>
        <taxon>Actinomycetes</taxon>
        <taxon>Mycobacteriales</taxon>
        <taxon>Gordoniaceae</taxon>
        <taxon>Gordonia</taxon>
    </lineage>
</organism>
<dbReference type="eggNOG" id="COG1520">
    <property type="taxonomic scope" value="Bacteria"/>
</dbReference>
<dbReference type="HOGENOM" id="CLU_042525_0_0_11"/>
<dbReference type="KEGG" id="gbr:Gbro_3516"/>
<gene>
    <name evidence="2" type="ordered locus">Gbro_3516</name>
</gene>
<protein>
    <recommendedName>
        <fullName evidence="4">Pyrrolo-quinoline quinone</fullName>
    </recommendedName>
</protein>
<dbReference type="STRING" id="526226.Gbro_3516"/>
<evidence type="ECO:0000313" key="3">
    <source>
        <dbReference type="Proteomes" id="UP000001219"/>
    </source>
</evidence>
<evidence type="ECO:0008006" key="4">
    <source>
        <dbReference type="Google" id="ProtNLM"/>
    </source>
</evidence>
<evidence type="ECO:0000313" key="2">
    <source>
        <dbReference type="EMBL" id="ACY22709.1"/>
    </source>
</evidence>
<evidence type="ECO:0000256" key="1">
    <source>
        <dbReference type="SAM" id="Phobius"/>
    </source>
</evidence>
<keyword evidence="1" id="KW-0472">Membrane</keyword>
<keyword evidence="3" id="KW-1185">Reference proteome</keyword>
<dbReference type="AlphaFoldDB" id="D0LF14"/>
<dbReference type="SUPFAM" id="SSF50998">
    <property type="entry name" value="Quinoprotein alcohol dehydrogenase-like"/>
    <property type="match status" value="1"/>
</dbReference>
<reference evidence="3" key="1">
    <citation type="submission" date="2009-10" db="EMBL/GenBank/DDBJ databases">
        <title>The complete chromosome of Gordonia bronchialis DSM 43247.</title>
        <authorList>
            <consortium name="US DOE Joint Genome Institute (JGI-PGF)"/>
            <person name="Lucas S."/>
            <person name="Copeland A."/>
            <person name="Lapidus A."/>
            <person name="Glavina del Rio T."/>
            <person name="Dalin E."/>
            <person name="Tice H."/>
            <person name="Bruce D."/>
            <person name="Goodwin L."/>
            <person name="Pitluck S."/>
            <person name="Kyrpides N."/>
            <person name="Mavromatis K."/>
            <person name="Ivanova N."/>
            <person name="Ovchinnikova G."/>
            <person name="Saunders E."/>
            <person name="Brettin T."/>
            <person name="Detter J.C."/>
            <person name="Han C."/>
            <person name="Larimer F."/>
            <person name="Land M."/>
            <person name="Hauser L."/>
            <person name="Markowitz V."/>
            <person name="Cheng J.-F."/>
            <person name="Hugenholtz P."/>
            <person name="Woyke T."/>
            <person name="Wu D."/>
            <person name="Jando M."/>
            <person name="Schneider S."/>
            <person name="Goeker M."/>
            <person name="Klenk H.-P."/>
            <person name="Eisen J.A."/>
        </authorList>
    </citation>
    <scope>NUCLEOTIDE SEQUENCE [LARGE SCALE GENOMIC DNA]</scope>
    <source>
        <strain evidence="3">ATCC 25592 / DSM 43247 / BCRC 13721 / JCM 3198 / KCTC 3076 / NBRC 16047 / NCTC 10667</strain>
    </source>
</reference>
<keyword evidence="1" id="KW-0812">Transmembrane</keyword>
<dbReference type="InterPro" id="IPR011047">
    <property type="entry name" value="Quinoprotein_ADH-like_sf"/>
</dbReference>
<keyword evidence="1" id="KW-1133">Transmembrane helix</keyword>
<dbReference type="RefSeq" id="WP_012835223.1">
    <property type="nucleotide sequence ID" value="NC_013441.1"/>
</dbReference>
<dbReference type="OrthoDB" id="5182370at2"/>
<dbReference type="EMBL" id="CP001802">
    <property type="protein sequence ID" value="ACY22709.1"/>
    <property type="molecule type" value="Genomic_DNA"/>
</dbReference>
<sequence>MTRVTPERRRPVDLIITAVIVLIVVAVGIVAWVVSPVRNTDSAQAGTPAVAVAEATTVPERMVSRWHARSSATDTPAIGDAVVATGDGGSVIGRDPQSGREIWGYRRDLPLCTVAAAWQHSTDSVLAVYRNSRGCSEVTALDGKSGRRTAARSSDADPTLHLVSDSGYVVAQGTTRLETWGSNLVRGIEYGRVDAPVNPDVQPGRVDCRLFSSAISGDRVAVVEHCGEESGYRLTVLGALLSSEEKVTEYGSSLITIDTAGPPPVLVAMSSSGIAIYDGGTDNPAAPTPARIRLFNPDGVPGALRDVDGLRTPPPDNPPIADGDLITYWTGKSTVVLDAATGEPRYQVPGALGPGAQMAGKLLLPSPSGISVRDPATGRELHSIPLSRTDYHGGPISLRVIGGVVVEQRGDLVEAFAGA</sequence>
<accession>D0LF14</accession>
<feature type="transmembrane region" description="Helical" evidence="1">
    <location>
        <begin position="12"/>
        <end position="34"/>
    </location>
</feature>
<reference evidence="2 3" key="2">
    <citation type="journal article" date="2010" name="Stand. Genomic Sci.">
        <title>Complete genome sequence of Gordonia bronchialis type strain (3410).</title>
        <authorList>
            <person name="Ivanova N."/>
            <person name="Sikorski J."/>
            <person name="Jando M."/>
            <person name="Lapidus A."/>
            <person name="Nolan M."/>
            <person name="Lucas S."/>
            <person name="Del Rio T.G."/>
            <person name="Tice H."/>
            <person name="Copeland A."/>
            <person name="Cheng J.F."/>
            <person name="Chen F."/>
            <person name="Bruce D."/>
            <person name="Goodwin L."/>
            <person name="Pitluck S."/>
            <person name="Mavromatis K."/>
            <person name="Ovchinnikova G."/>
            <person name="Pati A."/>
            <person name="Chen A."/>
            <person name="Palaniappan K."/>
            <person name="Land M."/>
            <person name="Hauser L."/>
            <person name="Chang Y.J."/>
            <person name="Jeffries C.D."/>
            <person name="Chain P."/>
            <person name="Saunders E."/>
            <person name="Han C."/>
            <person name="Detter J.C."/>
            <person name="Brettin T."/>
            <person name="Rohde M."/>
            <person name="Goker M."/>
            <person name="Bristow J."/>
            <person name="Eisen J.A."/>
            <person name="Markowitz V."/>
            <person name="Hugenholtz P."/>
            <person name="Klenk H.P."/>
            <person name="Kyrpides N.C."/>
        </authorList>
    </citation>
    <scope>NUCLEOTIDE SEQUENCE [LARGE SCALE GENOMIC DNA]</scope>
    <source>
        <strain evidence="3">ATCC 25592 / DSM 43247 / BCRC 13721 / JCM 3198 / KCTC 3076 / NBRC 16047 / NCTC 10667</strain>
    </source>
</reference>
<dbReference type="Proteomes" id="UP000001219">
    <property type="component" value="Chromosome"/>
</dbReference>
<proteinExistence type="predicted"/>